<keyword evidence="3" id="KW-1185">Reference proteome</keyword>
<feature type="transmembrane region" description="Helical" evidence="1">
    <location>
        <begin position="88"/>
        <end position="115"/>
    </location>
</feature>
<keyword evidence="1" id="KW-1133">Transmembrane helix</keyword>
<feature type="transmembrane region" description="Helical" evidence="1">
    <location>
        <begin position="36"/>
        <end position="56"/>
    </location>
</feature>
<dbReference type="OrthoDB" id="9342663at2"/>
<reference evidence="2 3" key="2">
    <citation type="submission" date="2011-11" db="EMBL/GenBank/DDBJ databases">
        <authorList>
            <consortium name="US DOE Joint Genome Institute"/>
            <person name="Lucas S."/>
            <person name="Han J."/>
            <person name="Lapidus A."/>
            <person name="Cheng J.-F."/>
            <person name="Goodwin L."/>
            <person name="Pitluck S."/>
            <person name="Peters L."/>
            <person name="Ovchinnikova G."/>
            <person name="Zhang X."/>
            <person name="Detter J.C."/>
            <person name="Han C."/>
            <person name="Tapia R."/>
            <person name="Land M."/>
            <person name="Hauser L."/>
            <person name="Kyrpides N."/>
            <person name="Ivanova N."/>
            <person name="Pagani I."/>
            <person name="Vogl K."/>
            <person name="Liu Z."/>
            <person name="Overmann J."/>
            <person name="Frigaard N.-U."/>
            <person name="Bryant D."/>
            <person name="Woyke T."/>
        </authorList>
    </citation>
    <scope>NUCLEOTIDE SEQUENCE [LARGE SCALE GENOMIC DNA]</scope>
    <source>
        <strain evidence="2 3">970</strain>
    </source>
</reference>
<proteinExistence type="predicted"/>
<gene>
    <name evidence="2" type="ORF">Thi970DRAFT_01638</name>
</gene>
<keyword evidence="1" id="KW-0812">Transmembrane</keyword>
<dbReference type="STRING" id="631362.Thi970DRAFT_01638"/>
<accession>H8Z1B5</accession>
<evidence type="ECO:0000313" key="3">
    <source>
        <dbReference type="Proteomes" id="UP000002964"/>
    </source>
</evidence>
<dbReference type="EMBL" id="JH603169">
    <property type="protein sequence ID" value="EIC21430.1"/>
    <property type="molecule type" value="Genomic_DNA"/>
</dbReference>
<organism evidence="2 3">
    <name type="scientific">Thiorhodovibrio frisius</name>
    <dbReference type="NCBI Taxonomy" id="631362"/>
    <lineage>
        <taxon>Bacteria</taxon>
        <taxon>Pseudomonadati</taxon>
        <taxon>Pseudomonadota</taxon>
        <taxon>Gammaproteobacteria</taxon>
        <taxon>Chromatiales</taxon>
        <taxon>Chromatiaceae</taxon>
        <taxon>Thiorhodovibrio</taxon>
    </lineage>
</organism>
<protein>
    <submittedName>
        <fullName evidence="2">Uncharacterized protein</fullName>
    </submittedName>
</protein>
<reference evidence="3" key="1">
    <citation type="submission" date="2011-06" db="EMBL/GenBank/DDBJ databases">
        <authorList>
            <consortium name="US DOE Joint Genome Institute (JGI-PGF)"/>
            <person name="Lucas S."/>
            <person name="Han J."/>
            <person name="Lapidus A."/>
            <person name="Cheng J.-F."/>
            <person name="Goodwin L."/>
            <person name="Pitluck S."/>
            <person name="Peters L."/>
            <person name="Land M.L."/>
            <person name="Hauser L."/>
            <person name="Vogl K."/>
            <person name="Liu Z."/>
            <person name="Overmann J."/>
            <person name="Frigaard N.-U."/>
            <person name="Bryant D.A."/>
            <person name="Woyke T.J."/>
        </authorList>
    </citation>
    <scope>NUCLEOTIDE SEQUENCE [LARGE SCALE GENOMIC DNA]</scope>
    <source>
        <strain evidence="3">970</strain>
    </source>
</reference>
<dbReference type="RefSeq" id="WP_009148015.1">
    <property type="nucleotide sequence ID" value="NZ_CP121471.1"/>
</dbReference>
<feature type="transmembrane region" description="Helical" evidence="1">
    <location>
        <begin position="63"/>
        <end position="82"/>
    </location>
</feature>
<evidence type="ECO:0000313" key="2">
    <source>
        <dbReference type="EMBL" id="EIC21430.1"/>
    </source>
</evidence>
<keyword evidence="1" id="KW-0472">Membrane</keyword>
<dbReference type="Proteomes" id="UP000002964">
    <property type="component" value="Unassembled WGS sequence"/>
</dbReference>
<dbReference type="eggNOG" id="ENOG502ZFDM">
    <property type="taxonomic scope" value="Bacteria"/>
</dbReference>
<name>H8Z1B5_9GAMM</name>
<sequence length="462" mass="51745">MKALVTITILMMLLPDTAQSAKEYATFEAFYQESAGVSWVLAALAALIAGAFIYFSGGTASPLVISIGTWIGQTMGLSGIVATKAGLALLGAGSIASGGFGVIGGTAVLTAALTFSTELIFDYSLSSAVNEYQYNKLQEHSQQMPTLPLPLNGSGPSQYRKALRLLDEIDDDLPIFSPYNKVIINDATELLRMLPYKSKKSGKTTYPLLILTPVTAVRFLGRESSSPERLIKTISLLSLLEFVSNDYVEAKEYANAAIKMARKSEIRRTLPAFIYATSVLYDENPHFIKNHKNFFNYAILAEPDNPLIPLLFSLYLDRLLLRIDDGTLDERSLFKVFETMRDPSVRDFQIPNYTIMLSRYLMRLKLEQQKIASLSTSMNSTIKNSKRTLEVLEDSLKSYEILLKDGDIVLKELLATKYLWTDDEAFSEAWNMGDLMINYVVDKRRLNDLVENLRTFQNQSRR</sequence>
<dbReference type="HOGENOM" id="CLU_591757_0_0_6"/>
<dbReference type="AlphaFoldDB" id="H8Z1B5"/>
<evidence type="ECO:0000256" key="1">
    <source>
        <dbReference type="SAM" id="Phobius"/>
    </source>
</evidence>